<evidence type="ECO:0000313" key="4">
    <source>
        <dbReference type="Proteomes" id="UP000677898"/>
    </source>
</evidence>
<reference evidence="3 4" key="1">
    <citation type="journal article" date="2021" name="Phytopathology">
        <title>Complete genome sequence of Ralstonia syzygii subsp. indonesiensis strain LLRS-1, isolated from wilted tobacco in China.</title>
        <authorList>
            <person name="Lu C.H."/>
            <person name="Li J.Y."/>
            <person name="Mi M.G."/>
            <person name="Lin Z.L."/>
            <person name="Jiang N."/>
            <person name="Gai X."/>
            <person name="Ma J.H."/>
            <person name="Lei L.P."/>
            <person name="Xia Z.Y."/>
        </authorList>
    </citation>
    <scope>NUCLEOTIDE SEQUENCE [LARGE SCALE GENOMIC DNA]</scope>
    <source>
        <strain evidence="3 4">LLRS-1</strain>
    </source>
</reference>
<protein>
    <submittedName>
        <fullName evidence="3">Signal peptidase</fullName>
    </submittedName>
</protein>
<dbReference type="Proteomes" id="UP000677898">
    <property type="component" value="Chromosome"/>
</dbReference>
<feature type="compositionally biased region" description="Polar residues" evidence="1">
    <location>
        <begin position="54"/>
        <end position="67"/>
    </location>
</feature>
<gene>
    <name evidence="3" type="ORF">GO998_16480</name>
</gene>
<evidence type="ECO:0000256" key="2">
    <source>
        <dbReference type="SAM" id="SignalP"/>
    </source>
</evidence>
<sequence>MPRSITLLLVSAAALAAVLPPRTFAQTASAPAADNEALRNIQSNFARMTPPPRTVQSINQDLQQNRKTSGKRPDGGPGRGRMRPQQAPSGTDNAGADGKPPAPPDGPPPSDARPPDGPPPATNP</sequence>
<dbReference type="RefSeq" id="WP_075465563.1">
    <property type="nucleotide sequence ID" value="NZ_CP046729.1"/>
</dbReference>
<feature type="chain" id="PRO_5045344480" evidence="2">
    <location>
        <begin position="26"/>
        <end position="124"/>
    </location>
</feature>
<feature type="compositionally biased region" description="Pro residues" evidence="1">
    <location>
        <begin position="100"/>
        <end position="124"/>
    </location>
</feature>
<name>A0ABX7ZJP6_9RALS</name>
<keyword evidence="4" id="KW-1185">Reference proteome</keyword>
<accession>A0ABX7ZJP6</accession>
<keyword evidence="2" id="KW-0732">Signal</keyword>
<organism evidence="3 4">
    <name type="scientific">Ralstonia syzygii</name>
    <dbReference type="NCBI Taxonomy" id="28097"/>
    <lineage>
        <taxon>Bacteria</taxon>
        <taxon>Pseudomonadati</taxon>
        <taxon>Pseudomonadota</taxon>
        <taxon>Betaproteobacteria</taxon>
        <taxon>Burkholderiales</taxon>
        <taxon>Burkholderiaceae</taxon>
        <taxon>Ralstonia</taxon>
        <taxon>Ralstonia solanacearum species complex</taxon>
    </lineage>
</organism>
<feature type="signal peptide" evidence="2">
    <location>
        <begin position="1"/>
        <end position="25"/>
    </location>
</feature>
<evidence type="ECO:0000313" key="3">
    <source>
        <dbReference type="EMBL" id="QUP55218.1"/>
    </source>
</evidence>
<feature type="region of interest" description="Disordered" evidence="1">
    <location>
        <begin position="41"/>
        <end position="124"/>
    </location>
</feature>
<dbReference type="EMBL" id="CP046729">
    <property type="protein sequence ID" value="QUP55218.1"/>
    <property type="molecule type" value="Genomic_DNA"/>
</dbReference>
<proteinExistence type="predicted"/>
<evidence type="ECO:0000256" key="1">
    <source>
        <dbReference type="SAM" id="MobiDB-lite"/>
    </source>
</evidence>